<name>A0ABQ9F824_TEGGR</name>
<organism evidence="3 4">
    <name type="scientific">Tegillarca granosa</name>
    <name type="common">Malaysian cockle</name>
    <name type="synonym">Anadara granosa</name>
    <dbReference type="NCBI Taxonomy" id="220873"/>
    <lineage>
        <taxon>Eukaryota</taxon>
        <taxon>Metazoa</taxon>
        <taxon>Spiralia</taxon>
        <taxon>Lophotrochozoa</taxon>
        <taxon>Mollusca</taxon>
        <taxon>Bivalvia</taxon>
        <taxon>Autobranchia</taxon>
        <taxon>Pteriomorphia</taxon>
        <taxon>Arcoida</taxon>
        <taxon>Arcoidea</taxon>
        <taxon>Arcidae</taxon>
        <taxon>Tegillarca</taxon>
    </lineage>
</organism>
<dbReference type="SUPFAM" id="SSF50998">
    <property type="entry name" value="Quinoprotein alcohol dehydrogenase-like"/>
    <property type="match status" value="1"/>
</dbReference>
<gene>
    <name evidence="3" type="ORF">KUTeg_009810</name>
</gene>
<evidence type="ECO:0000259" key="2">
    <source>
        <dbReference type="Pfam" id="PF21034"/>
    </source>
</evidence>
<dbReference type="InterPro" id="IPR045142">
    <property type="entry name" value="BCAS3-like"/>
</dbReference>
<comment type="caution">
    <text evidence="3">The sequence shown here is derived from an EMBL/GenBank/DDBJ whole genome shotgun (WGS) entry which is preliminary data.</text>
</comment>
<evidence type="ECO:0000256" key="1">
    <source>
        <dbReference type="SAM" id="MobiDB-lite"/>
    </source>
</evidence>
<feature type="region of interest" description="Disordered" evidence="1">
    <location>
        <begin position="1275"/>
        <end position="1311"/>
    </location>
</feature>
<dbReference type="InterPro" id="IPR048382">
    <property type="entry name" value="BCAS3_WD40"/>
</dbReference>
<dbReference type="PANTHER" id="PTHR13268">
    <property type="entry name" value="BREAST CARCINOMA AMPLIFIED SEQUENCE 3"/>
    <property type="match status" value="1"/>
</dbReference>
<keyword evidence="4" id="KW-1185">Reference proteome</keyword>
<feature type="domain" description="BCAS3 WD40" evidence="2">
    <location>
        <begin position="261"/>
        <end position="333"/>
    </location>
</feature>
<accession>A0ABQ9F824</accession>
<proteinExistence type="predicted"/>
<sequence length="1311" mass="144708">MAAESPKRTMKYSHTIIRPHAFSDKSVMESVVDFISDVVPQAYCGNQKVEDKEKIQWVKFENTDGNDLANNPDFNSTESKGIPLLLILGYSNGVQIWNIMPNGEAQEALSLRQGPIKILRVLPTPTPAAICDTSSAGQPYCSVKFVSLRTGDEVHNVSFKTLTVHGIECNKRVMVVVFQEKLCVFDSCSLTQLFWVTSCFPSTGPNYNPVALGTRWLAYADKRGAFKGLTMFGEAIVSNVTGTNYKPAPTTKKVENVVDNAHFHAHANEPVAAMNFDVTGTLLLTACKLGHNFHVFRIMAHPCSSSLGAVHHLYTLHRGDTTAKVIDMSFSQDRTVNLRTHCSPRVVNRASRYHKSAGLDETDYTTSARRSPVLSGSPGSSTGQYDNYPSLMRHNAINNSMGNPRLPPFPHPTTVYPLAQIKQPLNLVTTIGGTKTQSPTHSSTGTDNIIAVSSCFCTPRLWVGGSPNLSVDKREERRAVDSLFVVNHIGTLVEYILEPKPKAAASEKISDESMLDLAVTGYTQWHLQRSKTSEEVKPPLANLGELAPVTRHDSKDSLSSEHSNKDTDIDEQWLSQVEIFTHVGPHRRLWMGPQFAFKTYQNVQNTTVLSPNSSALLSQSPEANVAAMDIPTRSSPVAMPNSRPAYRRQAMGSDSTPPPGKGPNTPLLIEAGSFDQSPNLCDVYSSWAESTVAKQPRGSEEEEDRIKETLAEAMLESPLKEGGPSCIRNGSKVNSERELLGKLKNEKGRKKSGKKLSDLSSVKDLCPSEAPEGSKRKNESVNRLEFEKSKSSSLRQDETGDIPRFKPEQEENMPCSKVESDKASNSTSKKSKKSKKGKDACKTNTEKVTDEGLKVSTDKNVEKGKLQESKDDKDVKTLSEKTEGKDVQVKSESMKESMVGLENAKENKVKLAQDKVKTSKVKSDSECMEEDRLKTVSVETTKNLVKMVDNCTEIVKMIDKGTEMDLKLDVETTDKMIQNKKAENIQVRSDVVDVEEMFGGNSKGKSVHCKKVEQHTAETLHDFEFQKKDKGERVEKTEQEKKELSTGTINNESTDESKAKSQSGKERKKKNKKSDVVSLYVKEQTEDIAISDYNTNESAYSGFPKEISDDKKTDEVDYNLKSDVDMIDPKTVTLDRGDDVKNVACGNIDLTQTDVSKKEDENLGWDSVENMLGKKRSKSKNKKASSPVPQVTTREKNLDSKNNIECMSEKGYQKPVDSSNIEKKDEGLEHTPKETTGKKTKSNGKKEMSPVSQVTTGKKNVDSKDDIEHVFIGSNENLSTSSGSSTGISLPRGAEHCDNIFGTSHESPDSS</sequence>
<dbReference type="Proteomes" id="UP001217089">
    <property type="component" value="Unassembled WGS sequence"/>
</dbReference>
<feature type="region of interest" description="Disordered" evidence="1">
    <location>
        <begin position="1156"/>
        <end position="1262"/>
    </location>
</feature>
<dbReference type="Pfam" id="PF21034">
    <property type="entry name" value="BCAS3_WD40"/>
    <property type="match status" value="3"/>
</dbReference>
<feature type="region of interest" description="Disordered" evidence="1">
    <location>
        <begin position="358"/>
        <end position="385"/>
    </location>
</feature>
<evidence type="ECO:0000313" key="3">
    <source>
        <dbReference type="EMBL" id="KAJ8312437.1"/>
    </source>
</evidence>
<dbReference type="PANTHER" id="PTHR13268:SF0">
    <property type="entry name" value="BCAS3 MICROTUBULE ASSOCIATED CELL MIGRATION FACTOR"/>
    <property type="match status" value="1"/>
</dbReference>
<feature type="domain" description="BCAS3 WD40" evidence="2">
    <location>
        <begin position="338"/>
        <end position="425"/>
    </location>
</feature>
<evidence type="ECO:0000313" key="4">
    <source>
        <dbReference type="Proteomes" id="UP001217089"/>
    </source>
</evidence>
<feature type="region of interest" description="Disordered" evidence="1">
    <location>
        <begin position="741"/>
        <end position="901"/>
    </location>
</feature>
<dbReference type="InterPro" id="IPR011047">
    <property type="entry name" value="Quinoprotein_ADH-like_sf"/>
</dbReference>
<dbReference type="EMBL" id="JARBDR010000440">
    <property type="protein sequence ID" value="KAJ8312437.1"/>
    <property type="molecule type" value="Genomic_DNA"/>
</dbReference>
<feature type="compositionally biased region" description="Basic residues" evidence="1">
    <location>
        <begin position="1173"/>
        <end position="1183"/>
    </location>
</feature>
<feature type="compositionally biased region" description="Basic and acidic residues" evidence="1">
    <location>
        <begin position="1220"/>
        <end position="1237"/>
    </location>
</feature>
<feature type="compositionally biased region" description="Basic and acidic residues" evidence="1">
    <location>
        <begin position="1055"/>
        <end position="1065"/>
    </location>
</feature>
<feature type="region of interest" description="Disordered" evidence="1">
    <location>
        <begin position="633"/>
        <end position="672"/>
    </location>
</feature>
<feature type="compositionally biased region" description="Basic and acidic residues" evidence="1">
    <location>
        <begin position="837"/>
        <end position="895"/>
    </location>
</feature>
<feature type="compositionally biased region" description="Basic and acidic residues" evidence="1">
    <location>
        <begin position="772"/>
        <end position="809"/>
    </location>
</feature>
<feature type="domain" description="BCAS3 WD40" evidence="2">
    <location>
        <begin position="53"/>
        <end position="223"/>
    </location>
</feature>
<feature type="region of interest" description="Disordered" evidence="1">
    <location>
        <begin position="530"/>
        <end position="567"/>
    </location>
</feature>
<feature type="compositionally biased region" description="Basic and acidic residues" evidence="1">
    <location>
        <begin position="550"/>
        <end position="567"/>
    </location>
</feature>
<feature type="compositionally biased region" description="Basic and acidic residues" evidence="1">
    <location>
        <begin position="1022"/>
        <end position="1044"/>
    </location>
</feature>
<protein>
    <recommendedName>
        <fullName evidence="2">BCAS3 WD40 domain-containing protein</fullName>
    </recommendedName>
</protein>
<reference evidence="3 4" key="1">
    <citation type="submission" date="2022-12" db="EMBL/GenBank/DDBJ databases">
        <title>Chromosome-level genome of Tegillarca granosa.</title>
        <authorList>
            <person name="Kim J."/>
        </authorList>
    </citation>
    <scope>NUCLEOTIDE SEQUENCE [LARGE SCALE GENOMIC DNA]</scope>
    <source>
        <strain evidence="3">Teg-2019</strain>
        <tissue evidence="3">Adductor muscle</tissue>
    </source>
</reference>
<feature type="compositionally biased region" description="Low complexity" evidence="1">
    <location>
        <begin position="1275"/>
        <end position="1290"/>
    </location>
</feature>
<feature type="region of interest" description="Disordered" evidence="1">
    <location>
        <begin position="1022"/>
        <end position="1076"/>
    </location>
</feature>